<keyword evidence="1" id="KW-0732">Signal</keyword>
<reference evidence="2 3" key="1">
    <citation type="submission" date="2018-05" db="EMBL/GenBank/DDBJ databases">
        <title>Marinilabilia rubrum sp. nov., isolated from saltern sediment.</title>
        <authorList>
            <person name="Zhang R."/>
        </authorList>
    </citation>
    <scope>NUCLEOTIDE SEQUENCE [LARGE SCALE GENOMIC DNA]</scope>
    <source>
        <strain evidence="2 3">WTE16</strain>
    </source>
</reference>
<keyword evidence="3" id="KW-1185">Reference proteome</keyword>
<evidence type="ECO:0000313" key="3">
    <source>
        <dbReference type="Proteomes" id="UP000244956"/>
    </source>
</evidence>
<name>A0A2U2BA99_9BACT</name>
<evidence type="ECO:0000256" key="1">
    <source>
        <dbReference type="SAM" id="SignalP"/>
    </source>
</evidence>
<protein>
    <submittedName>
        <fullName evidence="2">Uncharacterized protein</fullName>
    </submittedName>
</protein>
<comment type="caution">
    <text evidence="2">The sequence shown here is derived from an EMBL/GenBank/DDBJ whole genome shotgun (WGS) entry which is preliminary data.</text>
</comment>
<feature type="chain" id="PRO_5015526974" evidence="1">
    <location>
        <begin position="21"/>
        <end position="142"/>
    </location>
</feature>
<accession>A0A2U2BA99</accession>
<dbReference type="Proteomes" id="UP000244956">
    <property type="component" value="Unassembled WGS sequence"/>
</dbReference>
<feature type="signal peptide" evidence="1">
    <location>
        <begin position="1"/>
        <end position="20"/>
    </location>
</feature>
<organism evidence="2 3">
    <name type="scientific">Marinilabilia rubra</name>
    <dbReference type="NCBI Taxonomy" id="2162893"/>
    <lineage>
        <taxon>Bacteria</taxon>
        <taxon>Pseudomonadati</taxon>
        <taxon>Bacteroidota</taxon>
        <taxon>Bacteroidia</taxon>
        <taxon>Marinilabiliales</taxon>
        <taxon>Marinilabiliaceae</taxon>
        <taxon>Marinilabilia</taxon>
    </lineage>
</organism>
<dbReference type="AlphaFoldDB" id="A0A2U2BA99"/>
<gene>
    <name evidence="2" type="ORF">DDZ16_06385</name>
</gene>
<evidence type="ECO:0000313" key="2">
    <source>
        <dbReference type="EMBL" id="PWD99987.1"/>
    </source>
</evidence>
<proteinExistence type="predicted"/>
<dbReference type="EMBL" id="QEWP01000004">
    <property type="protein sequence ID" value="PWD99987.1"/>
    <property type="molecule type" value="Genomic_DNA"/>
</dbReference>
<sequence length="142" mass="16463">MKTSVLFSIIALALTANINAANTMNEPRNENALPANVNLSELVSAAEEEILEVSEWMTDAEAFEVNYELREIEEWMLDPTAFEKPEVKGVAFELDASVFEDYEEELLQVEPWMLSVESYDLEYYEADYEEKILPIEDWMFNF</sequence>